<name>A0A0V1G1Z2_TRIPS</name>
<reference evidence="1 2" key="1">
    <citation type="submission" date="2015-01" db="EMBL/GenBank/DDBJ databases">
        <title>Evolution of Trichinella species and genotypes.</title>
        <authorList>
            <person name="Korhonen P.K."/>
            <person name="Edoardo P."/>
            <person name="Giuseppe L.R."/>
            <person name="Gasser R.B."/>
        </authorList>
    </citation>
    <scope>NUCLEOTIDE SEQUENCE [LARGE SCALE GENOMIC DNA]</scope>
    <source>
        <strain evidence="1">ISS470</strain>
    </source>
</reference>
<organism evidence="1 2">
    <name type="scientific">Trichinella pseudospiralis</name>
    <name type="common">Parasitic roundworm</name>
    <dbReference type="NCBI Taxonomy" id="6337"/>
    <lineage>
        <taxon>Eukaryota</taxon>
        <taxon>Metazoa</taxon>
        <taxon>Ecdysozoa</taxon>
        <taxon>Nematoda</taxon>
        <taxon>Enoplea</taxon>
        <taxon>Dorylaimia</taxon>
        <taxon>Trichinellida</taxon>
        <taxon>Trichinellidae</taxon>
        <taxon>Trichinella</taxon>
    </lineage>
</organism>
<protein>
    <submittedName>
        <fullName evidence="1">Uncharacterized protein</fullName>
    </submittedName>
</protein>
<gene>
    <name evidence="1" type="ORF">T4D_16356</name>
</gene>
<sequence length="83" mass="9327">MNMSRCEQRRSIGNDQAAECYHYPLNRCVKLKRNAFKCAQAANELSYCNNKPDTAVSLHNCVMASVENVEEKMLSNLLDAGIT</sequence>
<evidence type="ECO:0000313" key="1">
    <source>
        <dbReference type="EMBL" id="KRY92149.1"/>
    </source>
</evidence>
<dbReference type="AlphaFoldDB" id="A0A0V1G1Z2"/>
<dbReference type="EMBL" id="JYDT01000008">
    <property type="protein sequence ID" value="KRY92149.1"/>
    <property type="molecule type" value="Genomic_DNA"/>
</dbReference>
<proteinExistence type="predicted"/>
<comment type="caution">
    <text evidence="1">The sequence shown here is derived from an EMBL/GenBank/DDBJ whole genome shotgun (WGS) entry which is preliminary data.</text>
</comment>
<keyword evidence="2" id="KW-1185">Reference proteome</keyword>
<accession>A0A0V1G1Z2</accession>
<evidence type="ECO:0000313" key="2">
    <source>
        <dbReference type="Proteomes" id="UP000054995"/>
    </source>
</evidence>
<dbReference type="Proteomes" id="UP000054995">
    <property type="component" value="Unassembled WGS sequence"/>
</dbReference>